<dbReference type="InterPro" id="IPR036005">
    <property type="entry name" value="Creatinase/aminopeptidase-like"/>
</dbReference>
<comment type="function">
    <text evidence="1">Removes the N-terminal methionine from nascent proteins. The N-terminal methionine is often cleaved when the second residue in the primary sequence is small and uncharged (Met-Ala-, Cys, Gly, Pro, Ser, Thr, or Val). Requires deformylation of the N(alpha)-formylated initiator methionine before it can be hydrolyzed.</text>
</comment>
<evidence type="ECO:0000256" key="4">
    <source>
        <dbReference type="ARBA" id="ARBA00022723"/>
    </source>
</evidence>
<dbReference type="InterPro" id="IPR001714">
    <property type="entry name" value="Pept_M24_MAP"/>
</dbReference>
<dbReference type="SUPFAM" id="SSF55920">
    <property type="entry name" value="Creatinase/aminopeptidase"/>
    <property type="match status" value="1"/>
</dbReference>
<keyword evidence="4 6" id="KW-0479">Metal-binding</keyword>
<evidence type="ECO:0000313" key="8">
    <source>
        <dbReference type="EMBL" id="OGM57949.1"/>
    </source>
</evidence>
<protein>
    <recommendedName>
        <fullName evidence="6">Methionine aminopeptidase</fullName>
        <ecNumber evidence="6">3.4.11.18</ecNumber>
    </recommendedName>
</protein>
<dbReference type="Proteomes" id="UP000178313">
    <property type="component" value="Unassembled WGS sequence"/>
</dbReference>
<evidence type="ECO:0000256" key="3">
    <source>
        <dbReference type="ARBA" id="ARBA00022670"/>
    </source>
</evidence>
<dbReference type="EMBL" id="MGGZ01000002">
    <property type="protein sequence ID" value="OGM57949.1"/>
    <property type="molecule type" value="Genomic_DNA"/>
</dbReference>
<organism evidence="8 9">
    <name type="scientific">Candidatus Woesebacteria bacterium RIFCSPHIGHO2_12_FULL_46_16</name>
    <dbReference type="NCBI Taxonomy" id="1802513"/>
    <lineage>
        <taxon>Bacteria</taxon>
        <taxon>Candidatus Woeseibacteriota</taxon>
    </lineage>
</organism>
<keyword evidence="3 6" id="KW-0645">Protease</keyword>
<dbReference type="EC" id="3.4.11.18" evidence="6"/>
<dbReference type="GO" id="GO:0070006">
    <property type="term" value="F:metalloaminopeptidase activity"/>
    <property type="evidence" value="ECO:0007669"/>
    <property type="project" value="InterPro"/>
</dbReference>
<dbReference type="InterPro" id="IPR000994">
    <property type="entry name" value="Pept_M24"/>
</dbReference>
<name>A0A1F8B2G6_9BACT</name>
<dbReference type="PANTHER" id="PTHR43330:SF27">
    <property type="entry name" value="METHIONINE AMINOPEPTIDASE"/>
    <property type="match status" value="1"/>
</dbReference>
<evidence type="ECO:0000313" key="9">
    <source>
        <dbReference type="Proteomes" id="UP000178313"/>
    </source>
</evidence>
<comment type="caution">
    <text evidence="8">The sequence shown here is derived from an EMBL/GenBank/DDBJ whole genome shotgun (WGS) entry which is preliminary data.</text>
</comment>
<sequence length="251" mass="27032">MDKIFVKSASDIEIMKEGGKKLGRVKKGLLKAVKVGVRASEIEELAQKLIKEEGAKPSFAMVPGYSWATCINVNEGLVHGIPKAEIVFKEKDVVSVDVGLFYKGFHTDTSFSVGLGVDETAKKFLKTGKGALEKAIDQAKAGNRIYDISQAIEDTIKAEGYSPIKALVGHGVGRELHEGPQIPCFTLGKRQESPEIAPGMVLAIEVMYAQGSPEVEIASDGWTISMRDGKIAALYEETVAINSHGHFVLTG</sequence>
<accession>A0A1F8B2G6</accession>
<proteinExistence type="inferred from homology"/>
<dbReference type="NCBIfam" id="TIGR00500">
    <property type="entry name" value="met_pdase_I"/>
    <property type="match status" value="1"/>
</dbReference>
<dbReference type="GO" id="GO:0004239">
    <property type="term" value="F:initiator methionyl aminopeptidase activity"/>
    <property type="evidence" value="ECO:0007669"/>
    <property type="project" value="UniProtKB-EC"/>
</dbReference>
<dbReference type="STRING" id="1802513.A3E46_01975"/>
<keyword evidence="5" id="KW-0378">Hydrolase</keyword>
<dbReference type="Pfam" id="PF00557">
    <property type="entry name" value="Peptidase_M24"/>
    <property type="match status" value="1"/>
</dbReference>
<evidence type="ECO:0000259" key="7">
    <source>
        <dbReference type="Pfam" id="PF00557"/>
    </source>
</evidence>
<comment type="similarity">
    <text evidence="6">Belongs to the peptidase M24A family.</text>
</comment>
<dbReference type="InterPro" id="IPR002467">
    <property type="entry name" value="Pept_M24A_MAP1"/>
</dbReference>
<comment type="cofactor">
    <cofactor evidence="6">
        <name>Co(2+)</name>
        <dbReference type="ChEBI" id="CHEBI:48828"/>
    </cofactor>
    <cofactor evidence="6">
        <name>Zn(2+)</name>
        <dbReference type="ChEBI" id="CHEBI:29105"/>
    </cofactor>
    <cofactor evidence="6">
        <name>Mn(2+)</name>
        <dbReference type="ChEBI" id="CHEBI:29035"/>
    </cofactor>
    <cofactor evidence="6">
        <name>Fe(2+)</name>
        <dbReference type="ChEBI" id="CHEBI:29033"/>
    </cofactor>
    <text evidence="6">Binds 2 divalent metal cations per subunit. Has a high-affinity and a low affinity metal-binding site. The true nature of the physiological cofactor is under debate. The enzyme is active with cobalt, zinc, manganese or divalent iron ions.</text>
</comment>
<gene>
    <name evidence="8" type="ORF">A3E46_01975</name>
</gene>
<evidence type="ECO:0000256" key="5">
    <source>
        <dbReference type="ARBA" id="ARBA00022801"/>
    </source>
</evidence>
<dbReference type="Gene3D" id="3.90.230.10">
    <property type="entry name" value="Creatinase/methionine aminopeptidase superfamily"/>
    <property type="match status" value="1"/>
</dbReference>
<dbReference type="PANTHER" id="PTHR43330">
    <property type="entry name" value="METHIONINE AMINOPEPTIDASE"/>
    <property type="match status" value="1"/>
</dbReference>
<keyword evidence="2 6" id="KW-0031">Aminopeptidase</keyword>
<evidence type="ECO:0000256" key="1">
    <source>
        <dbReference type="ARBA" id="ARBA00002521"/>
    </source>
</evidence>
<evidence type="ECO:0000256" key="6">
    <source>
        <dbReference type="RuleBase" id="RU003653"/>
    </source>
</evidence>
<dbReference type="PRINTS" id="PR00599">
    <property type="entry name" value="MAPEPTIDASE"/>
</dbReference>
<evidence type="ECO:0000256" key="2">
    <source>
        <dbReference type="ARBA" id="ARBA00022438"/>
    </source>
</evidence>
<dbReference type="GO" id="GO:0046872">
    <property type="term" value="F:metal ion binding"/>
    <property type="evidence" value="ECO:0007669"/>
    <property type="project" value="UniProtKB-KW"/>
</dbReference>
<comment type="catalytic activity">
    <reaction evidence="6">
        <text>Release of N-terminal amino acids, preferentially methionine, from peptides and arylamides.</text>
        <dbReference type="EC" id="3.4.11.18"/>
    </reaction>
</comment>
<dbReference type="GO" id="GO:0005829">
    <property type="term" value="C:cytosol"/>
    <property type="evidence" value="ECO:0007669"/>
    <property type="project" value="TreeGrafter"/>
</dbReference>
<dbReference type="GO" id="GO:0006508">
    <property type="term" value="P:proteolysis"/>
    <property type="evidence" value="ECO:0007669"/>
    <property type="project" value="UniProtKB-KW"/>
</dbReference>
<feature type="domain" description="Peptidase M24" evidence="7">
    <location>
        <begin position="13"/>
        <end position="241"/>
    </location>
</feature>
<dbReference type="AlphaFoldDB" id="A0A1F8B2G6"/>
<reference evidence="8 9" key="1">
    <citation type="journal article" date="2016" name="Nat. Commun.">
        <title>Thousands of microbial genomes shed light on interconnected biogeochemical processes in an aquifer system.</title>
        <authorList>
            <person name="Anantharaman K."/>
            <person name="Brown C.T."/>
            <person name="Hug L.A."/>
            <person name="Sharon I."/>
            <person name="Castelle C.J."/>
            <person name="Probst A.J."/>
            <person name="Thomas B.C."/>
            <person name="Singh A."/>
            <person name="Wilkins M.J."/>
            <person name="Karaoz U."/>
            <person name="Brodie E.L."/>
            <person name="Williams K.H."/>
            <person name="Hubbard S.S."/>
            <person name="Banfield J.F."/>
        </authorList>
    </citation>
    <scope>NUCLEOTIDE SEQUENCE [LARGE SCALE GENOMIC DNA]</scope>
</reference>